<reference evidence="2" key="1">
    <citation type="submission" date="2018-11" db="EMBL/GenBank/DDBJ databases">
        <authorList>
            <consortium name="Genoscope - CEA"/>
            <person name="William W."/>
        </authorList>
    </citation>
    <scope>NUCLEOTIDE SEQUENCE</scope>
</reference>
<sequence>MNQCRCHTTPYCSMKTFYHHHFSLWPWTASLSPSQTVVSLHLIRSTPSHAADSYCRFPPSLTASSSHHLLQTPDLFYPTFLLTFQECVLHIAFQALEFRAAGSVDIVPISLSLPFDQVMHLYLNSPIPIASSYFHKTYGGKSVAFMLLLTAECSSIPSFTLDIFKKKIVSVPMWQIGLTIFNRLCIPQNLVDFSFMEFMLFPKFPLVSSGIVAGSLMSIATNASMFVLFKGSAIRCIVTSAFIADFRIDILAQCAVPISGVGLLNVADNPQLDFPLLSITNVECRGPLFIFCVLSFRFVIIYAIYVFRLDITAAALLYLFLNICSSVGE</sequence>
<proteinExistence type="predicted"/>
<keyword evidence="1" id="KW-0472">Membrane</keyword>
<dbReference type="EMBL" id="LR031878">
    <property type="protein sequence ID" value="VDD53320.1"/>
    <property type="molecule type" value="Genomic_DNA"/>
</dbReference>
<accession>A0A3P6FM36</accession>
<organism evidence="2">
    <name type="scientific">Brassica oleracea</name>
    <name type="common">Wild cabbage</name>
    <dbReference type="NCBI Taxonomy" id="3712"/>
    <lineage>
        <taxon>Eukaryota</taxon>
        <taxon>Viridiplantae</taxon>
        <taxon>Streptophyta</taxon>
        <taxon>Embryophyta</taxon>
        <taxon>Tracheophyta</taxon>
        <taxon>Spermatophyta</taxon>
        <taxon>Magnoliopsida</taxon>
        <taxon>eudicotyledons</taxon>
        <taxon>Gunneridae</taxon>
        <taxon>Pentapetalae</taxon>
        <taxon>rosids</taxon>
        <taxon>malvids</taxon>
        <taxon>Brassicales</taxon>
        <taxon>Brassicaceae</taxon>
        <taxon>Brassiceae</taxon>
        <taxon>Brassica</taxon>
    </lineage>
</organism>
<evidence type="ECO:0000256" key="1">
    <source>
        <dbReference type="SAM" id="Phobius"/>
    </source>
</evidence>
<keyword evidence="1" id="KW-0812">Transmembrane</keyword>
<protein>
    <submittedName>
        <fullName evidence="2">Uncharacterized protein</fullName>
    </submittedName>
</protein>
<feature type="transmembrane region" description="Helical" evidence="1">
    <location>
        <begin position="206"/>
        <end position="229"/>
    </location>
</feature>
<gene>
    <name evidence="2" type="ORF">BOLC1T05709H</name>
</gene>
<name>A0A3P6FM36_BRAOL</name>
<dbReference type="AlphaFoldDB" id="A0A3P6FM36"/>
<feature type="transmembrane region" description="Helical" evidence="1">
    <location>
        <begin position="287"/>
        <end position="307"/>
    </location>
</feature>
<feature type="transmembrane region" description="Helical" evidence="1">
    <location>
        <begin position="250"/>
        <end position="267"/>
    </location>
</feature>
<evidence type="ECO:0000313" key="2">
    <source>
        <dbReference type="EMBL" id="VDD53320.1"/>
    </source>
</evidence>
<keyword evidence="1" id="KW-1133">Transmembrane helix</keyword>